<evidence type="ECO:0000256" key="1">
    <source>
        <dbReference type="ARBA" id="ARBA00004651"/>
    </source>
</evidence>
<keyword evidence="4 7" id="KW-1133">Transmembrane helix</keyword>
<reference evidence="8 9" key="1">
    <citation type="submission" date="2021-04" db="EMBL/GenBank/DDBJ databases">
        <authorList>
            <person name="Pira H."/>
            <person name="Risdian C."/>
            <person name="Wink J."/>
        </authorList>
    </citation>
    <scope>NUCLEOTIDE SEQUENCE [LARGE SCALE GENOMIC DNA]</scope>
    <source>
        <strain evidence="8 9">DSM 107782</strain>
    </source>
</reference>
<feature type="transmembrane region" description="Helical" evidence="7">
    <location>
        <begin position="125"/>
        <end position="145"/>
    </location>
</feature>
<feature type="transmembrane region" description="Helical" evidence="7">
    <location>
        <begin position="21"/>
        <end position="45"/>
    </location>
</feature>
<name>A0ABS7WI54_9SPHN</name>
<keyword evidence="5 7" id="KW-0472">Membrane</keyword>
<feature type="transmembrane region" description="Helical" evidence="7">
    <location>
        <begin position="462"/>
        <end position="485"/>
    </location>
</feature>
<organism evidence="8 9">
    <name type="scientific">Pacificimonas aurantium</name>
    <dbReference type="NCBI Taxonomy" id="1250540"/>
    <lineage>
        <taxon>Bacteria</taxon>
        <taxon>Pseudomonadati</taxon>
        <taxon>Pseudomonadota</taxon>
        <taxon>Alphaproteobacteria</taxon>
        <taxon>Sphingomonadales</taxon>
        <taxon>Sphingosinicellaceae</taxon>
        <taxon>Pacificimonas</taxon>
    </lineage>
</organism>
<dbReference type="PANTHER" id="PTHR30250:SF11">
    <property type="entry name" value="O-ANTIGEN TRANSPORTER-RELATED"/>
    <property type="match status" value="1"/>
</dbReference>
<proteinExistence type="predicted"/>
<gene>
    <name evidence="8" type="ORF">KCN53_03255</name>
</gene>
<feature type="compositionally biased region" description="Low complexity" evidence="6">
    <location>
        <begin position="502"/>
        <end position="518"/>
    </location>
</feature>
<feature type="region of interest" description="Disordered" evidence="6">
    <location>
        <begin position="501"/>
        <end position="525"/>
    </location>
</feature>
<dbReference type="InterPro" id="IPR002797">
    <property type="entry name" value="Polysacc_synth"/>
</dbReference>
<evidence type="ECO:0000256" key="2">
    <source>
        <dbReference type="ARBA" id="ARBA00022475"/>
    </source>
</evidence>
<keyword evidence="2" id="KW-1003">Cell membrane</keyword>
<feature type="transmembrane region" description="Helical" evidence="7">
    <location>
        <begin position="405"/>
        <end position="425"/>
    </location>
</feature>
<comment type="caution">
    <text evidence="8">The sequence shown here is derived from an EMBL/GenBank/DDBJ whole genome shotgun (WGS) entry which is preliminary data.</text>
</comment>
<feature type="transmembrane region" description="Helical" evidence="7">
    <location>
        <begin position="332"/>
        <end position="355"/>
    </location>
</feature>
<accession>A0ABS7WI54</accession>
<sequence>MGRPGGRSEDTRALAKGGRTNFFGFVLRLLARVPFLIIAGQLYGAEALGRFAYAVMIVELMAVVATLGLRRGIAAELAKERRPAVETIADALLLGITLSLAGAMVLIAVPELLFPNSKISGLDRLFPLSAIFFVGSEVLLAALAYRHNVQATVTARALVEPWTITIAAGAIAAIPDWRPDGLIIAYAVSMFAAFVASLIPAIRMFGLPHAWKPQLPELFAMTKQNWPLAGADAVDWAMRRIDVIILGQFAAPAVVGVYYVAQQFASLPQKLKVTFDPILAPVVAHGVRAKDFPGVAAQLRQVGFWIIAAQLGIALVLGFTGDASLEVIGGGFGAGAGVLFLLLAAEVFYVTAAVTEGALVYMARHRNLIASLVALGVQIALTIAFVAGFDVAFPGVGEDRPVQGIGAALALAIAAALASIMKVILLHHLVREKVSGWRPVFLSATLVTAAAGYVVMTYLPDFWQIVVGLPALIMVYGSIMWVFGFKGPDRLLFTRLSEAEEASPQAVGVSSASPSSVSGGSGSSS</sequence>
<dbReference type="EMBL" id="JAGSGB010000001">
    <property type="protein sequence ID" value="MBZ6377650.1"/>
    <property type="molecule type" value="Genomic_DNA"/>
</dbReference>
<feature type="transmembrane region" description="Helical" evidence="7">
    <location>
        <begin position="181"/>
        <end position="202"/>
    </location>
</feature>
<dbReference type="InterPro" id="IPR050833">
    <property type="entry name" value="Poly_Biosynth_Transport"/>
</dbReference>
<evidence type="ECO:0000256" key="5">
    <source>
        <dbReference type="ARBA" id="ARBA00023136"/>
    </source>
</evidence>
<feature type="transmembrane region" description="Helical" evidence="7">
    <location>
        <begin position="437"/>
        <end position="456"/>
    </location>
</feature>
<feature type="transmembrane region" description="Helical" evidence="7">
    <location>
        <begin position="91"/>
        <end position="113"/>
    </location>
</feature>
<feature type="transmembrane region" description="Helical" evidence="7">
    <location>
        <begin position="302"/>
        <end position="320"/>
    </location>
</feature>
<protein>
    <submittedName>
        <fullName evidence="8">Oligosaccharide flippase family protein</fullName>
    </submittedName>
</protein>
<keyword evidence="3 7" id="KW-0812">Transmembrane</keyword>
<keyword evidence="9" id="KW-1185">Reference proteome</keyword>
<feature type="transmembrane region" description="Helical" evidence="7">
    <location>
        <begin position="51"/>
        <end position="70"/>
    </location>
</feature>
<dbReference type="PANTHER" id="PTHR30250">
    <property type="entry name" value="PST FAMILY PREDICTED COLANIC ACID TRANSPORTER"/>
    <property type="match status" value="1"/>
</dbReference>
<evidence type="ECO:0000313" key="9">
    <source>
        <dbReference type="Proteomes" id="UP000824621"/>
    </source>
</evidence>
<evidence type="ECO:0000256" key="3">
    <source>
        <dbReference type="ARBA" id="ARBA00022692"/>
    </source>
</evidence>
<evidence type="ECO:0000256" key="6">
    <source>
        <dbReference type="SAM" id="MobiDB-lite"/>
    </source>
</evidence>
<evidence type="ECO:0000313" key="8">
    <source>
        <dbReference type="EMBL" id="MBZ6377650.1"/>
    </source>
</evidence>
<dbReference type="Proteomes" id="UP000824621">
    <property type="component" value="Unassembled WGS sequence"/>
</dbReference>
<evidence type="ECO:0000256" key="7">
    <source>
        <dbReference type="SAM" id="Phobius"/>
    </source>
</evidence>
<dbReference type="Pfam" id="PF01943">
    <property type="entry name" value="Polysacc_synt"/>
    <property type="match status" value="1"/>
</dbReference>
<evidence type="ECO:0000256" key="4">
    <source>
        <dbReference type="ARBA" id="ARBA00022989"/>
    </source>
</evidence>
<comment type="subcellular location">
    <subcellularLocation>
        <location evidence="1">Cell membrane</location>
        <topology evidence="1">Multi-pass membrane protein</topology>
    </subcellularLocation>
</comment>
<feature type="transmembrane region" description="Helical" evidence="7">
    <location>
        <begin position="367"/>
        <end position="393"/>
    </location>
</feature>